<dbReference type="InterPro" id="IPR042092">
    <property type="entry name" value="PsdUridine_s_RsuA/RluB/E/F_cat"/>
</dbReference>
<dbReference type="CDD" id="cd02553">
    <property type="entry name" value="PseudoU_synth_RsuA"/>
    <property type="match status" value="1"/>
</dbReference>
<dbReference type="PANTHER" id="PTHR47683">
    <property type="entry name" value="PSEUDOURIDINE SYNTHASE FAMILY PROTEIN-RELATED"/>
    <property type="match status" value="1"/>
</dbReference>
<dbReference type="Proteomes" id="UP001059950">
    <property type="component" value="Chromosome"/>
</dbReference>
<proteinExistence type="inferred from homology"/>
<dbReference type="EC" id="5.4.99.-" evidence="7"/>
<dbReference type="EMBL" id="CP073344">
    <property type="protein sequence ID" value="UTW05148.1"/>
    <property type="molecule type" value="Genomic_DNA"/>
</dbReference>
<evidence type="ECO:0000256" key="1">
    <source>
        <dbReference type="ARBA" id="ARBA00008348"/>
    </source>
</evidence>
<comment type="catalytic activity">
    <reaction evidence="4">
        <text>uridine(516) in 16S rRNA = pseudouridine(516) in 16S rRNA</text>
        <dbReference type="Rhea" id="RHEA:38867"/>
        <dbReference type="Rhea" id="RHEA-COMP:10089"/>
        <dbReference type="Rhea" id="RHEA-COMP:10090"/>
        <dbReference type="ChEBI" id="CHEBI:65314"/>
        <dbReference type="ChEBI" id="CHEBI:65315"/>
        <dbReference type="EC" id="5.4.99.19"/>
    </reaction>
</comment>
<comment type="function">
    <text evidence="5">Responsible for synthesis of pseudouridine from uracil-516 in 16S ribosomal RNA.</text>
</comment>
<dbReference type="InterPro" id="IPR000748">
    <property type="entry name" value="PsdUridine_synth_RsuA/RluB/E/F"/>
</dbReference>
<keyword evidence="2 6" id="KW-0694">RNA-binding</keyword>
<evidence type="ECO:0000256" key="6">
    <source>
        <dbReference type="PROSITE-ProRule" id="PRU00182"/>
    </source>
</evidence>
<accession>A0ABY5H0E2</accession>
<dbReference type="SUPFAM" id="SSF55174">
    <property type="entry name" value="Alpha-L RNA-binding motif"/>
    <property type="match status" value="1"/>
</dbReference>
<dbReference type="PROSITE" id="PS50889">
    <property type="entry name" value="S4"/>
    <property type="match status" value="1"/>
</dbReference>
<dbReference type="InterPro" id="IPR050343">
    <property type="entry name" value="RsuA_PseudoU_synthase"/>
</dbReference>
<evidence type="ECO:0000313" key="9">
    <source>
        <dbReference type="EMBL" id="UTW05148.1"/>
    </source>
</evidence>
<evidence type="ECO:0000256" key="5">
    <source>
        <dbReference type="ARBA" id="ARBA00037590"/>
    </source>
</evidence>
<dbReference type="PANTHER" id="PTHR47683:SF4">
    <property type="entry name" value="PSEUDOURIDINE SYNTHASE"/>
    <property type="match status" value="1"/>
</dbReference>
<dbReference type="PROSITE" id="PS01149">
    <property type="entry name" value="PSI_RSU"/>
    <property type="match status" value="1"/>
</dbReference>
<sequence length="229" mass="26051">MRLSRFIQINTRYGKQQVRLLLAQGRVCVAGQVTTEAGLEVDRFVRVELDGELLQESQSHYLMLNKPAGVVSATEHPDHPTVIDLLPEGLRQGIHLAGRLDLKTTGLVLLTNDGNWSRRVTQPESRIAKVYRVTTRDTVAAEAEEVFHRGIYFRYEDITTRAAQLERIDCYNSRLTIHEGRYHQVKRMFGYFDNEVTALHRESIGEIMLDPDLAPGEFRSLTAAEVALF</sequence>
<gene>
    <name evidence="9" type="ORF">KDX31_09200</name>
</gene>
<feature type="domain" description="Pseudouridine synthase RsuA/RluA-like" evidence="8">
    <location>
        <begin position="60"/>
        <end position="189"/>
    </location>
</feature>
<dbReference type="NCBIfam" id="TIGR00093">
    <property type="entry name" value="pseudouridine synthase"/>
    <property type="match status" value="1"/>
</dbReference>
<evidence type="ECO:0000256" key="7">
    <source>
        <dbReference type="RuleBase" id="RU003887"/>
    </source>
</evidence>
<evidence type="ECO:0000256" key="4">
    <source>
        <dbReference type="ARBA" id="ARBA00036749"/>
    </source>
</evidence>
<dbReference type="InterPro" id="IPR036986">
    <property type="entry name" value="S4_RNA-bd_sf"/>
</dbReference>
<protein>
    <recommendedName>
        <fullName evidence="7">Pseudouridine synthase</fullName>
        <ecNumber evidence="7">5.4.99.-</ecNumber>
    </recommendedName>
</protein>
<keyword evidence="3 7" id="KW-0413">Isomerase</keyword>
<reference evidence="9" key="1">
    <citation type="submission" date="2021-04" db="EMBL/GenBank/DDBJ databases">
        <title>Oceanospirillales bacteria with DddD are important DMSP degraders in coastal seawater.</title>
        <authorList>
            <person name="Liu J."/>
        </authorList>
    </citation>
    <scope>NUCLEOTIDE SEQUENCE</scope>
    <source>
        <strain evidence="9">GY6</strain>
    </source>
</reference>
<dbReference type="CDD" id="cd00165">
    <property type="entry name" value="S4"/>
    <property type="match status" value="1"/>
</dbReference>
<evidence type="ECO:0000259" key="8">
    <source>
        <dbReference type="Pfam" id="PF00849"/>
    </source>
</evidence>
<dbReference type="InterPro" id="IPR020103">
    <property type="entry name" value="PsdUridine_synth_cat_dom_sf"/>
</dbReference>
<dbReference type="Gene3D" id="3.30.70.1560">
    <property type="entry name" value="Alpha-L RNA-binding motif"/>
    <property type="match status" value="1"/>
</dbReference>
<evidence type="ECO:0000256" key="3">
    <source>
        <dbReference type="ARBA" id="ARBA00023235"/>
    </source>
</evidence>
<keyword evidence="10" id="KW-1185">Reference proteome</keyword>
<dbReference type="SUPFAM" id="SSF55120">
    <property type="entry name" value="Pseudouridine synthase"/>
    <property type="match status" value="1"/>
</dbReference>
<dbReference type="InterPro" id="IPR006145">
    <property type="entry name" value="PsdUridine_synth_RsuA/RluA"/>
</dbReference>
<name>A0ABY5H0E2_9GAMM</name>
<dbReference type="Gene3D" id="3.10.290.10">
    <property type="entry name" value="RNA-binding S4 domain"/>
    <property type="match status" value="1"/>
</dbReference>
<evidence type="ECO:0000313" key="10">
    <source>
        <dbReference type="Proteomes" id="UP001059950"/>
    </source>
</evidence>
<evidence type="ECO:0000256" key="2">
    <source>
        <dbReference type="ARBA" id="ARBA00022884"/>
    </source>
</evidence>
<comment type="similarity">
    <text evidence="1 7">Belongs to the pseudouridine synthase RsuA family.</text>
</comment>
<dbReference type="InterPro" id="IPR018496">
    <property type="entry name" value="PsdUridine_synth_RsuA/RluB_CS"/>
</dbReference>
<dbReference type="Pfam" id="PF00849">
    <property type="entry name" value="PseudoU_synth_2"/>
    <property type="match status" value="1"/>
</dbReference>
<organism evidence="9 10">
    <name type="scientific">Amphritea atlantica</name>
    <dbReference type="NCBI Taxonomy" id="355243"/>
    <lineage>
        <taxon>Bacteria</taxon>
        <taxon>Pseudomonadati</taxon>
        <taxon>Pseudomonadota</taxon>
        <taxon>Gammaproteobacteria</taxon>
        <taxon>Oceanospirillales</taxon>
        <taxon>Oceanospirillaceae</taxon>
        <taxon>Amphritea</taxon>
    </lineage>
</organism>
<dbReference type="InterPro" id="IPR020094">
    <property type="entry name" value="TruA/RsuA/RluB/E/F_N"/>
</dbReference>
<dbReference type="Gene3D" id="3.30.70.580">
    <property type="entry name" value="Pseudouridine synthase I, catalytic domain, N-terminal subdomain"/>
    <property type="match status" value="1"/>
</dbReference>